<dbReference type="InterPro" id="IPR036116">
    <property type="entry name" value="FN3_sf"/>
</dbReference>
<feature type="domain" description="Fibronectin type-III" evidence="2">
    <location>
        <begin position="35"/>
        <end position="123"/>
    </location>
</feature>
<dbReference type="Pfam" id="PF00041">
    <property type="entry name" value="fn3"/>
    <property type="match status" value="1"/>
</dbReference>
<keyword evidence="4" id="KW-1185">Reference proteome</keyword>
<reference evidence="3 4" key="1">
    <citation type="submission" date="2019-08" db="EMBL/GenBank/DDBJ databases">
        <title>Genome of Aequorivita lipolytica Y10-2 (type strain).</title>
        <authorList>
            <person name="Bowman J.P."/>
        </authorList>
    </citation>
    <scope>NUCLEOTIDE SEQUENCE [LARGE SCALE GENOMIC DNA]</scope>
    <source>
        <strain evidence="3 4">Y10-2</strain>
    </source>
</reference>
<dbReference type="OrthoDB" id="338827at2"/>
<dbReference type="Gene3D" id="2.60.40.10">
    <property type="entry name" value="Immunoglobulins"/>
    <property type="match status" value="1"/>
</dbReference>
<sequence>MKKLLFLVLIGLMITACGKDDSYDPVETDTQAPSKPLSFTASEQTETSLKLSWAASTDNVGVTGYRIYQDGTALANVITKTNTTITGLTEGTAYSFYVTAIDAKNNESAPSNIVDAFTVTQPLSFLPLLSEMGVFTGTLSNLTPTQGVQLYEINSTLFSDYTYKQRLIRLPEGQSMRYNNTDLLPTFPDNTLISKTFYYNIDERDPSLGKKIIETRILLKVDGQWLVGDYIWNAAQTEATYRETGSTEAISYIDKNGDTQNVNYQIPSKQDCFTCHNNNATTFPIGPKLRNLNFVPSYTTQNQLDYLASVGLLQGVNPSNVSALPNWEDQTLLIKDRARAYVDVNCAHCHQPGGSVPSGFNLDLRLETDFNNTGIYTNRGEIIARFQSTLPTYRMPQLGRTVVHGEALQMLNEYIDSL</sequence>
<feature type="signal peptide" evidence="1">
    <location>
        <begin position="1"/>
        <end position="18"/>
    </location>
</feature>
<dbReference type="CDD" id="cd00063">
    <property type="entry name" value="FN3"/>
    <property type="match status" value="1"/>
</dbReference>
<evidence type="ECO:0000256" key="1">
    <source>
        <dbReference type="SAM" id="SignalP"/>
    </source>
</evidence>
<evidence type="ECO:0000313" key="3">
    <source>
        <dbReference type="EMBL" id="TXD69981.1"/>
    </source>
</evidence>
<dbReference type="SUPFAM" id="SSF48695">
    <property type="entry name" value="Multiheme cytochromes"/>
    <property type="match status" value="1"/>
</dbReference>
<name>A0A5C6YR32_9FLAO</name>
<evidence type="ECO:0000313" key="4">
    <source>
        <dbReference type="Proteomes" id="UP000321945"/>
    </source>
</evidence>
<feature type="chain" id="PRO_5022947647" description="Fibronectin type-III domain-containing protein" evidence="1">
    <location>
        <begin position="19"/>
        <end position="418"/>
    </location>
</feature>
<dbReference type="SUPFAM" id="SSF49265">
    <property type="entry name" value="Fibronectin type III"/>
    <property type="match status" value="1"/>
</dbReference>
<organism evidence="3 4">
    <name type="scientific">Aequorivita lipolytica</name>
    <dbReference type="NCBI Taxonomy" id="153267"/>
    <lineage>
        <taxon>Bacteria</taxon>
        <taxon>Pseudomonadati</taxon>
        <taxon>Bacteroidota</taxon>
        <taxon>Flavobacteriia</taxon>
        <taxon>Flavobacteriales</taxon>
        <taxon>Flavobacteriaceae</taxon>
        <taxon>Aequorivita</taxon>
    </lineage>
</organism>
<dbReference type="InterPro" id="IPR036280">
    <property type="entry name" value="Multihaem_cyt_sf"/>
</dbReference>
<dbReference type="PROSITE" id="PS50853">
    <property type="entry name" value="FN3"/>
    <property type="match status" value="1"/>
</dbReference>
<dbReference type="RefSeq" id="WP_111814447.1">
    <property type="nucleotide sequence ID" value="NZ_CBCRZQ010000002.1"/>
</dbReference>
<dbReference type="SMART" id="SM00060">
    <property type="entry name" value="FN3"/>
    <property type="match status" value="1"/>
</dbReference>
<dbReference type="AlphaFoldDB" id="A0A5C6YR32"/>
<dbReference type="EMBL" id="VORU01000003">
    <property type="protein sequence ID" value="TXD69981.1"/>
    <property type="molecule type" value="Genomic_DNA"/>
</dbReference>
<proteinExistence type="predicted"/>
<dbReference type="InterPro" id="IPR013783">
    <property type="entry name" value="Ig-like_fold"/>
</dbReference>
<dbReference type="InterPro" id="IPR003961">
    <property type="entry name" value="FN3_dom"/>
</dbReference>
<dbReference type="Proteomes" id="UP000321945">
    <property type="component" value="Unassembled WGS sequence"/>
</dbReference>
<evidence type="ECO:0000259" key="2">
    <source>
        <dbReference type="PROSITE" id="PS50853"/>
    </source>
</evidence>
<protein>
    <recommendedName>
        <fullName evidence="2">Fibronectin type-III domain-containing protein</fullName>
    </recommendedName>
</protein>
<keyword evidence="1" id="KW-0732">Signal</keyword>
<comment type="caution">
    <text evidence="3">The sequence shown here is derived from an EMBL/GenBank/DDBJ whole genome shotgun (WGS) entry which is preliminary data.</text>
</comment>
<dbReference type="PROSITE" id="PS51257">
    <property type="entry name" value="PROKAR_LIPOPROTEIN"/>
    <property type="match status" value="1"/>
</dbReference>
<gene>
    <name evidence="3" type="ORF">ESV24_05985</name>
</gene>
<accession>A0A5C6YR32</accession>